<organism evidence="9 10">
    <name type="scientific">Baudoinia panamericana (strain UAMH 10762)</name>
    <name type="common">Angels' share fungus</name>
    <name type="synonym">Baudoinia compniacensis (strain UAMH 10762)</name>
    <dbReference type="NCBI Taxonomy" id="717646"/>
    <lineage>
        <taxon>Eukaryota</taxon>
        <taxon>Fungi</taxon>
        <taxon>Dikarya</taxon>
        <taxon>Ascomycota</taxon>
        <taxon>Pezizomycotina</taxon>
        <taxon>Dothideomycetes</taxon>
        <taxon>Dothideomycetidae</taxon>
        <taxon>Mycosphaerellales</taxon>
        <taxon>Teratosphaeriaceae</taxon>
        <taxon>Baudoinia</taxon>
    </lineage>
</organism>
<dbReference type="InterPro" id="IPR001138">
    <property type="entry name" value="Zn2Cys6_DnaBD"/>
</dbReference>
<evidence type="ECO:0000256" key="1">
    <source>
        <dbReference type="ARBA" id="ARBA00022723"/>
    </source>
</evidence>
<keyword evidence="10" id="KW-1185">Reference proteome</keyword>
<keyword evidence="4" id="KW-0238">DNA-binding</keyword>
<dbReference type="AlphaFoldDB" id="M2LID6"/>
<evidence type="ECO:0000259" key="8">
    <source>
        <dbReference type="PROSITE" id="PS50048"/>
    </source>
</evidence>
<dbReference type="GO" id="GO:0008270">
    <property type="term" value="F:zinc ion binding"/>
    <property type="evidence" value="ECO:0007669"/>
    <property type="project" value="InterPro"/>
</dbReference>
<dbReference type="SMART" id="SM00066">
    <property type="entry name" value="GAL4"/>
    <property type="match status" value="1"/>
</dbReference>
<feature type="domain" description="Zn(2)-C6 fungal-type" evidence="8">
    <location>
        <begin position="9"/>
        <end position="43"/>
    </location>
</feature>
<evidence type="ECO:0000256" key="4">
    <source>
        <dbReference type="ARBA" id="ARBA00023125"/>
    </source>
</evidence>
<gene>
    <name evidence="9" type="ORF">BAUCODRAFT_124682</name>
</gene>
<evidence type="ECO:0000256" key="5">
    <source>
        <dbReference type="ARBA" id="ARBA00023163"/>
    </source>
</evidence>
<dbReference type="CDD" id="cd12148">
    <property type="entry name" value="fungal_TF_MHR"/>
    <property type="match status" value="1"/>
</dbReference>
<feature type="compositionally biased region" description="Polar residues" evidence="7">
    <location>
        <begin position="567"/>
        <end position="583"/>
    </location>
</feature>
<reference evidence="9 10" key="1">
    <citation type="journal article" date="2012" name="PLoS Pathog.">
        <title>Diverse lifestyles and strategies of plant pathogenesis encoded in the genomes of eighteen Dothideomycetes fungi.</title>
        <authorList>
            <person name="Ohm R.A."/>
            <person name="Feau N."/>
            <person name="Henrissat B."/>
            <person name="Schoch C.L."/>
            <person name="Horwitz B.A."/>
            <person name="Barry K.W."/>
            <person name="Condon B.J."/>
            <person name="Copeland A.C."/>
            <person name="Dhillon B."/>
            <person name="Glaser F."/>
            <person name="Hesse C.N."/>
            <person name="Kosti I."/>
            <person name="LaButti K."/>
            <person name="Lindquist E.A."/>
            <person name="Lucas S."/>
            <person name="Salamov A.A."/>
            <person name="Bradshaw R.E."/>
            <person name="Ciuffetti L."/>
            <person name="Hamelin R.C."/>
            <person name="Kema G.H.J."/>
            <person name="Lawrence C."/>
            <person name="Scott J.A."/>
            <person name="Spatafora J.W."/>
            <person name="Turgeon B.G."/>
            <person name="de Wit P.J.G.M."/>
            <person name="Zhong S."/>
            <person name="Goodwin S.B."/>
            <person name="Grigoriev I.V."/>
        </authorList>
    </citation>
    <scope>NUCLEOTIDE SEQUENCE [LARGE SCALE GENOMIC DNA]</scope>
    <source>
        <strain evidence="9 10">UAMH 10762</strain>
    </source>
</reference>
<evidence type="ECO:0000313" key="9">
    <source>
        <dbReference type="EMBL" id="EMC93932.1"/>
    </source>
</evidence>
<evidence type="ECO:0000256" key="2">
    <source>
        <dbReference type="ARBA" id="ARBA00022833"/>
    </source>
</evidence>
<evidence type="ECO:0000313" key="10">
    <source>
        <dbReference type="Proteomes" id="UP000011761"/>
    </source>
</evidence>
<dbReference type="GeneID" id="19107903"/>
<accession>M2LID6</accession>
<evidence type="ECO:0000256" key="3">
    <source>
        <dbReference type="ARBA" id="ARBA00023015"/>
    </source>
</evidence>
<dbReference type="STRING" id="717646.M2LID6"/>
<protein>
    <recommendedName>
        <fullName evidence="8">Zn(2)-C6 fungal-type domain-containing protein</fullName>
    </recommendedName>
</protein>
<sequence>MQASRRRAACAPCHWRKVKCDLAASGTPCSNCRKGPAPDECRTHIKRKRQGARAVAIVPANRPSTQETLQNHGVSAANPPAAVHAAQSAVVHSALPGLNKDDCKTLLVEFVEQPAIDTRAIDKDARVTYIGTGLSNLNFLVRHRSSTSDACHHASNRIARQHTSYEPERLPAEALQLPEKTLVDRLLEMYFGHVNAYFPVVDERRFMAQYDAKDPQNPPSLVLLQAMLVAGAHVFYVGDERQAIKATFFRRAKMLVDARFERNRDIVVQACLLLTWHTDGVEDVAANAWLWVHMAATIALGLGMHRDAEPSRLVEHNKRMWRRVFWLLYTYDISLSLQHGRPQVIRLKDCDVAELRCTDFDECGENTATDFVVQRTNLMRILSEAVRARFALRSTPESRIQSLRNADERLALWTQQLPDELKLRPTITLGLQASMLHLAYNSGLMLLHRPRPPAEANGDEMRREDADICSAAAAHVQSLLESLREQDMLKYLPSNSVHVCFTALIQLNVELRLANPILATAAEHRFGSLLESLRHLSAIWPQALPIVYYFERIAKHRKDEASGQHAAPQQQCPETGYNDSNGTVAQQYETGNIEHASLENGLDTDWQQLFGNEPFDFVTDNAVTQYWQTWPAHYWDGSPAESVSPSTNIML</sequence>
<keyword evidence="5" id="KW-0804">Transcription</keyword>
<dbReference type="KEGG" id="bcom:BAUCODRAFT_124682"/>
<dbReference type="PROSITE" id="PS00463">
    <property type="entry name" value="ZN2_CY6_FUNGAL_1"/>
    <property type="match status" value="1"/>
</dbReference>
<dbReference type="eggNOG" id="ENOG502QV53">
    <property type="taxonomic scope" value="Eukaryota"/>
</dbReference>
<dbReference type="Pfam" id="PF00172">
    <property type="entry name" value="Zn_clus"/>
    <property type="match status" value="1"/>
</dbReference>
<keyword evidence="2" id="KW-0862">Zinc</keyword>
<dbReference type="PANTHER" id="PTHR47171:SF4">
    <property type="entry name" value="ACETAMIDASE REGULATORY PROTEIN"/>
    <property type="match status" value="1"/>
</dbReference>
<dbReference type="OMA" id="WRRLWYI"/>
<dbReference type="CDD" id="cd00067">
    <property type="entry name" value="GAL4"/>
    <property type="match status" value="1"/>
</dbReference>
<dbReference type="InterPro" id="IPR052073">
    <property type="entry name" value="Amide_Lactam_Regulators"/>
</dbReference>
<dbReference type="EMBL" id="KB445559">
    <property type="protein sequence ID" value="EMC93932.1"/>
    <property type="molecule type" value="Genomic_DNA"/>
</dbReference>
<dbReference type="PANTHER" id="PTHR47171">
    <property type="entry name" value="FARA-RELATED"/>
    <property type="match status" value="1"/>
</dbReference>
<proteinExistence type="predicted"/>
<evidence type="ECO:0000256" key="6">
    <source>
        <dbReference type="ARBA" id="ARBA00023242"/>
    </source>
</evidence>
<dbReference type="SUPFAM" id="SSF57701">
    <property type="entry name" value="Zn2/Cys6 DNA-binding domain"/>
    <property type="match status" value="1"/>
</dbReference>
<dbReference type="InterPro" id="IPR007219">
    <property type="entry name" value="XnlR_reg_dom"/>
</dbReference>
<dbReference type="GO" id="GO:0000981">
    <property type="term" value="F:DNA-binding transcription factor activity, RNA polymerase II-specific"/>
    <property type="evidence" value="ECO:0007669"/>
    <property type="project" value="InterPro"/>
</dbReference>
<feature type="region of interest" description="Disordered" evidence="7">
    <location>
        <begin position="560"/>
        <end position="583"/>
    </location>
</feature>
<dbReference type="PROSITE" id="PS50048">
    <property type="entry name" value="ZN2_CY6_FUNGAL_2"/>
    <property type="match status" value="1"/>
</dbReference>
<name>M2LID6_BAUPA</name>
<dbReference type="Proteomes" id="UP000011761">
    <property type="component" value="Unassembled WGS sequence"/>
</dbReference>
<keyword evidence="6" id="KW-0539">Nucleus</keyword>
<keyword evidence="1" id="KW-0479">Metal-binding</keyword>
<evidence type="ECO:0000256" key="7">
    <source>
        <dbReference type="SAM" id="MobiDB-lite"/>
    </source>
</evidence>
<keyword evidence="3" id="KW-0805">Transcription regulation</keyword>
<dbReference type="InterPro" id="IPR036864">
    <property type="entry name" value="Zn2-C6_fun-type_DNA-bd_sf"/>
</dbReference>
<dbReference type="HOGENOM" id="CLU_006329_4_2_1"/>
<dbReference type="SMART" id="SM00906">
    <property type="entry name" value="Fungal_trans"/>
    <property type="match status" value="1"/>
</dbReference>
<dbReference type="GO" id="GO:0006351">
    <property type="term" value="P:DNA-templated transcription"/>
    <property type="evidence" value="ECO:0007669"/>
    <property type="project" value="InterPro"/>
</dbReference>
<dbReference type="Gene3D" id="4.10.240.10">
    <property type="entry name" value="Zn(2)-C6 fungal-type DNA-binding domain"/>
    <property type="match status" value="1"/>
</dbReference>
<dbReference type="Pfam" id="PF04082">
    <property type="entry name" value="Fungal_trans"/>
    <property type="match status" value="1"/>
</dbReference>
<dbReference type="GO" id="GO:0003677">
    <property type="term" value="F:DNA binding"/>
    <property type="evidence" value="ECO:0007669"/>
    <property type="project" value="UniProtKB-KW"/>
</dbReference>
<dbReference type="OrthoDB" id="424974at2759"/>
<dbReference type="RefSeq" id="XP_007678939.1">
    <property type="nucleotide sequence ID" value="XM_007680749.1"/>
</dbReference>